<dbReference type="InterPro" id="IPR009537">
    <property type="entry name" value="DUF1156"/>
</dbReference>
<dbReference type="Gene3D" id="3.40.50.150">
    <property type="entry name" value="Vaccinia Virus protein VP39"/>
    <property type="match status" value="1"/>
</dbReference>
<dbReference type="AlphaFoldDB" id="A0A1Y6G729"/>
<protein>
    <submittedName>
        <fullName evidence="3">Adenine-specific DNA methylase, contains a Zn-ribbon domain</fullName>
    </submittedName>
</protein>
<name>A0A1Y6G729_9HYPH</name>
<dbReference type="GO" id="GO:0032259">
    <property type="term" value="P:methylation"/>
    <property type="evidence" value="ECO:0007669"/>
    <property type="project" value="UniProtKB-KW"/>
</dbReference>
<sequence>MLKTATEITPFSLANAPYLIERIFPSMKISAEAQKERKAGSGQTLTALGSYWKGRKPLVLVRACLLGGLLPATSNLERDLEVFEMLMALDDQGLATRSHKKSSPGTEFPYEERIKDLRRPEHLGDFLTNEQWQLINGHLGTSAASLSDLINQLGIMRFGRTPVVSDVFSGGGSIPFEASRIGFDAVAADLNPVACMLTWGAMEIVGTNVTEAAAIRQRQEAYAQAFNDEVLKLGLDTDASGNRAKAYLFCLETTCPATGWNVPLLPSTVISEGSRTVAVLVPDEKSKTYRIRIHQAADADEFRTLSTGTVKGGRIVHPMNEDVHGVSVSSIRGETSTSNTNSLRPWTKEDVAPRPQDIFRERLYAIQWQRPDGGIFFKEVTDEDVARESWIEGYVAANLADWQQDGLVSDMAIETGKENEGPIRTNGWTYWHHMFTPRQIVYHKILASIAPSDPVMSLIRAKALDYCNKSSQWRPRGDYPEQLFSGPSLKTMFNWGVRASKPLMETVLTTFFCSPRAGSYKLLTQPAGAMNWSSDLVVTDPPYSDSVVYDEITEFFIAWLRNSHAPQFDNFTWDSRRRLAVKGQGEHFRAGMVSSYRATTEHMSDNGLQIVMFTHKDSKVWSDMAQIFWGAGLQVIADWYIATETTSEIKKGGYIQGTHIIILRKRDGSESGYSDEVTQEVKDEVARQIEDMVGLNQSLRGHGRSENLFNDADLQMAGYAAALRVLTKYVKIDGKDMTVEALRPRANNERTLIDDIIEYAVQVANEHLVPEGMSEQTWRKLTGTERFYLKMMDIETTGSKKVDNYQNFAKAFRVSDYGDLMSSVTANGAALKTAVDFGKRQMGDDEFGSSLTRAVLYALWEMKGGVSDEDVVSHLRDLTTDYLDQRADLQAIATYIASKRKQIDVTESQNATILAGLIKNERLG</sequence>
<accession>A0A1Y6G729</accession>
<dbReference type="NCBIfam" id="NF042963">
    <property type="entry name" value="DUF1156_antiphage"/>
    <property type="match status" value="1"/>
</dbReference>
<proteinExistence type="predicted"/>
<organism evidence="3 4">
    <name type="scientific">Devosia lucknowensis</name>
    <dbReference type="NCBI Taxonomy" id="1096929"/>
    <lineage>
        <taxon>Bacteria</taxon>
        <taxon>Pseudomonadati</taxon>
        <taxon>Pseudomonadota</taxon>
        <taxon>Alphaproteobacteria</taxon>
        <taxon>Hyphomicrobiales</taxon>
        <taxon>Devosiaceae</taxon>
        <taxon>Devosia</taxon>
    </lineage>
</organism>
<feature type="region of interest" description="Disordered" evidence="1">
    <location>
        <begin position="327"/>
        <end position="348"/>
    </location>
</feature>
<dbReference type="GO" id="GO:0003676">
    <property type="term" value="F:nucleic acid binding"/>
    <property type="evidence" value="ECO:0007669"/>
    <property type="project" value="InterPro"/>
</dbReference>
<evidence type="ECO:0000313" key="4">
    <source>
        <dbReference type="Proteomes" id="UP000194474"/>
    </source>
</evidence>
<feature type="domain" description="DUF1156" evidence="2">
    <location>
        <begin position="24"/>
        <end position="84"/>
    </location>
</feature>
<dbReference type="RefSeq" id="WP_086471542.1">
    <property type="nucleotide sequence ID" value="NZ_FXWK01000002.1"/>
</dbReference>
<dbReference type="PROSITE" id="PS00092">
    <property type="entry name" value="N6_MTASE"/>
    <property type="match status" value="1"/>
</dbReference>
<reference evidence="4" key="1">
    <citation type="submission" date="2017-04" db="EMBL/GenBank/DDBJ databases">
        <authorList>
            <person name="Varghese N."/>
            <person name="Submissions S."/>
        </authorList>
    </citation>
    <scope>NUCLEOTIDE SEQUENCE [LARGE SCALE GENOMIC DNA]</scope>
</reference>
<dbReference type="InterPro" id="IPR029063">
    <property type="entry name" value="SAM-dependent_MTases_sf"/>
</dbReference>
<keyword evidence="3" id="KW-0808">Transferase</keyword>
<evidence type="ECO:0000313" key="3">
    <source>
        <dbReference type="EMBL" id="SMQ85916.1"/>
    </source>
</evidence>
<dbReference type="Pfam" id="PF06634">
    <property type="entry name" value="DUF1156"/>
    <property type="match status" value="1"/>
</dbReference>
<evidence type="ECO:0000259" key="2">
    <source>
        <dbReference type="Pfam" id="PF06634"/>
    </source>
</evidence>
<dbReference type="InterPro" id="IPR002052">
    <property type="entry name" value="DNA_methylase_N6_adenine_CS"/>
</dbReference>
<dbReference type="InterPro" id="IPR049953">
    <property type="entry name" value="Antiphage_assoc"/>
</dbReference>
<dbReference type="OrthoDB" id="3197274at2"/>
<evidence type="ECO:0000256" key="1">
    <source>
        <dbReference type="SAM" id="MobiDB-lite"/>
    </source>
</evidence>
<dbReference type="Proteomes" id="UP000194474">
    <property type="component" value="Unassembled WGS sequence"/>
</dbReference>
<dbReference type="EMBL" id="FXWK01000002">
    <property type="protein sequence ID" value="SMQ85916.1"/>
    <property type="molecule type" value="Genomic_DNA"/>
</dbReference>
<feature type="compositionally biased region" description="Polar residues" evidence="1">
    <location>
        <begin position="327"/>
        <end position="344"/>
    </location>
</feature>
<dbReference type="SUPFAM" id="SSF53335">
    <property type="entry name" value="S-adenosyl-L-methionine-dependent methyltransferases"/>
    <property type="match status" value="2"/>
</dbReference>
<dbReference type="GO" id="GO:0008168">
    <property type="term" value="F:methyltransferase activity"/>
    <property type="evidence" value="ECO:0007669"/>
    <property type="project" value="UniProtKB-KW"/>
</dbReference>
<keyword evidence="3" id="KW-0489">Methyltransferase</keyword>
<keyword evidence="4" id="KW-1185">Reference proteome</keyword>
<gene>
    <name evidence="3" type="ORF">SAMN06295905_3211</name>
</gene>